<dbReference type="AlphaFoldDB" id="A0AAV2CSG7"/>
<proteinExistence type="predicted"/>
<keyword evidence="3" id="KW-1185">Reference proteome</keyword>
<evidence type="ECO:0000313" key="2">
    <source>
        <dbReference type="EMBL" id="CAL1359265.1"/>
    </source>
</evidence>
<protein>
    <recommendedName>
        <fullName evidence="1">Retrotransposon Copia-like N-terminal domain-containing protein</fullName>
    </recommendedName>
</protein>
<dbReference type="InterPro" id="IPR029472">
    <property type="entry name" value="Copia-like_N"/>
</dbReference>
<accession>A0AAV2CSG7</accession>
<feature type="domain" description="Retrotransposon Copia-like N-terminal" evidence="1">
    <location>
        <begin position="32"/>
        <end position="77"/>
    </location>
</feature>
<evidence type="ECO:0000259" key="1">
    <source>
        <dbReference type="Pfam" id="PF14244"/>
    </source>
</evidence>
<dbReference type="Pfam" id="PF14244">
    <property type="entry name" value="Retrotran_gag_3"/>
    <property type="match status" value="1"/>
</dbReference>
<sequence length="236" mass="26131">MSLDGEEPQGSPSGGATIKVEESLPSVYLLSPSDGPGNLLVGDVLTASNFSEWVLDMKDALIAKNKYCFVDGSLLKPTNASEKAAWIRCDAMVNGWLKASMDKEIRSSIRFAEHAAEIWANLQERFGKGSSSRAYELRHLISLLQQDKNTVSSFYTRLRGYWEEISQIAPLPSCVCGICTCGVSKKVREQQDTARLFEFLMGLDETFSAIRSQILASRPVPALSEAFHMLLNEEQQ</sequence>
<gene>
    <name evidence="2" type="ORF">LTRI10_LOCUS6762</name>
</gene>
<dbReference type="PANTHER" id="PTHR37610:SF97">
    <property type="entry name" value="RETROTRANSPOSON GAG DOMAIN-CONTAINING PROTEIN"/>
    <property type="match status" value="1"/>
</dbReference>
<dbReference type="Proteomes" id="UP001497516">
    <property type="component" value="Chromosome 10"/>
</dbReference>
<evidence type="ECO:0000313" key="3">
    <source>
        <dbReference type="Proteomes" id="UP001497516"/>
    </source>
</evidence>
<dbReference type="PANTHER" id="PTHR37610">
    <property type="entry name" value="CCHC-TYPE DOMAIN-CONTAINING PROTEIN"/>
    <property type="match status" value="1"/>
</dbReference>
<name>A0AAV2CSG7_9ROSI</name>
<organism evidence="2 3">
    <name type="scientific">Linum trigynum</name>
    <dbReference type="NCBI Taxonomy" id="586398"/>
    <lineage>
        <taxon>Eukaryota</taxon>
        <taxon>Viridiplantae</taxon>
        <taxon>Streptophyta</taxon>
        <taxon>Embryophyta</taxon>
        <taxon>Tracheophyta</taxon>
        <taxon>Spermatophyta</taxon>
        <taxon>Magnoliopsida</taxon>
        <taxon>eudicotyledons</taxon>
        <taxon>Gunneridae</taxon>
        <taxon>Pentapetalae</taxon>
        <taxon>rosids</taxon>
        <taxon>fabids</taxon>
        <taxon>Malpighiales</taxon>
        <taxon>Linaceae</taxon>
        <taxon>Linum</taxon>
    </lineage>
</organism>
<reference evidence="2 3" key="1">
    <citation type="submission" date="2024-04" db="EMBL/GenBank/DDBJ databases">
        <authorList>
            <person name="Fracassetti M."/>
        </authorList>
    </citation>
    <scope>NUCLEOTIDE SEQUENCE [LARGE SCALE GENOMIC DNA]</scope>
</reference>
<dbReference type="EMBL" id="OZ034814">
    <property type="protein sequence ID" value="CAL1359265.1"/>
    <property type="molecule type" value="Genomic_DNA"/>
</dbReference>